<accession>A0AAU9SDW3</accession>
<keyword evidence="2" id="KW-1185">Reference proteome</keyword>
<organism evidence="1 2">
    <name type="scientific">Thlaspi arvense</name>
    <name type="common">Field penny-cress</name>
    <dbReference type="NCBI Taxonomy" id="13288"/>
    <lineage>
        <taxon>Eukaryota</taxon>
        <taxon>Viridiplantae</taxon>
        <taxon>Streptophyta</taxon>
        <taxon>Embryophyta</taxon>
        <taxon>Tracheophyta</taxon>
        <taxon>Spermatophyta</taxon>
        <taxon>Magnoliopsida</taxon>
        <taxon>eudicotyledons</taxon>
        <taxon>Gunneridae</taxon>
        <taxon>Pentapetalae</taxon>
        <taxon>rosids</taxon>
        <taxon>malvids</taxon>
        <taxon>Brassicales</taxon>
        <taxon>Brassicaceae</taxon>
        <taxon>Thlaspideae</taxon>
        <taxon>Thlaspi</taxon>
    </lineage>
</organism>
<protein>
    <recommendedName>
        <fullName evidence="3">SUEL-type lectin domain-containing protein</fullName>
    </recommendedName>
</protein>
<dbReference type="AlphaFoldDB" id="A0AAU9SDW3"/>
<proteinExistence type="predicted"/>
<gene>
    <name evidence="1" type="ORF">TAV2_LOCUS15280</name>
</gene>
<dbReference type="Proteomes" id="UP000836841">
    <property type="component" value="Chromosome 5"/>
</dbReference>
<reference evidence="1 2" key="1">
    <citation type="submission" date="2022-03" db="EMBL/GenBank/DDBJ databases">
        <authorList>
            <person name="Nunn A."/>
            <person name="Chopra R."/>
            <person name="Nunn A."/>
            <person name="Contreras Garrido A."/>
        </authorList>
    </citation>
    <scope>NUCLEOTIDE SEQUENCE [LARGE SCALE GENOMIC DNA]</scope>
</reference>
<evidence type="ECO:0008006" key="3">
    <source>
        <dbReference type="Google" id="ProtNLM"/>
    </source>
</evidence>
<name>A0AAU9SDW3_THLAR</name>
<evidence type="ECO:0000313" key="2">
    <source>
        <dbReference type="Proteomes" id="UP000836841"/>
    </source>
</evidence>
<sequence length="75" mass="8514">MVLMINGNVFSLVQNPRKFLNGARKNHCVRFINRLKVNCLGKTRCRLFVTDEMFGPTHCKGPVSLAFLATCTRKT</sequence>
<dbReference type="EMBL" id="OU466861">
    <property type="protein sequence ID" value="CAH2064261.1"/>
    <property type="molecule type" value="Genomic_DNA"/>
</dbReference>
<evidence type="ECO:0000313" key="1">
    <source>
        <dbReference type="EMBL" id="CAH2064261.1"/>
    </source>
</evidence>